<reference evidence="3" key="1">
    <citation type="journal article" date="2019" name="Int. J. Syst. Evol. Microbiol.">
        <title>The Global Catalogue of Microorganisms (GCM) 10K type strain sequencing project: providing services to taxonomists for standard genome sequencing and annotation.</title>
        <authorList>
            <consortium name="The Broad Institute Genomics Platform"/>
            <consortium name="The Broad Institute Genome Sequencing Center for Infectious Disease"/>
            <person name="Wu L."/>
            <person name="Ma J."/>
        </authorList>
    </citation>
    <scope>NUCLEOTIDE SEQUENCE [LARGE SCALE GENOMIC DNA]</scope>
    <source>
        <strain evidence="3">CGMCC 4.7466</strain>
    </source>
</reference>
<evidence type="ECO:0000313" key="2">
    <source>
        <dbReference type="EMBL" id="MFC4873887.1"/>
    </source>
</evidence>
<accession>A0ABV9T5X3</accession>
<dbReference type="Gene3D" id="3.20.20.150">
    <property type="entry name" value="Divalent-metal-dependent TIM barrel enzymes"/>
    <property type="match status" value="1"/>
</dbReference>
<dbReference type="InterPro" id="IPR050312">
    <property type="entry name" value="IolE/XylAMocC-like"/>
</dbReference>
<evidence type="ECO:0000259" key="1">
    <source>
        <dbReference type="Pfam" id="PF01261"/>
    </source>
</evidence>
<dbReference type="EMBL" id="JBHSJJ010000013">
    <property type="protein sequence ID" value="MFC4873887.1"/>
    <property type="molecule type" value="Genomic_DNA"/>
</dbReference>
<organism evidence="2 3">
    <name type="scientific">Negadavirga shengliensis</name>
    <dbReference type="NCBI Taxonomy" id="1389218"/>
    <lineage>
        <taxon>Bacteria</taxon>
        <taxon>Pseudomonadati</taxon>
        <taxon>Bacteroidota</taxon>
        <taxon>Cytophagia</taxon>
        <taxon>Cytophagales</taxon>
        <taxon>Cyclobacteriaceae</taxon>
        <taxon>Negadavirga</taxon>
    </lineage>
</organism>
<proteinExistence type="predicted"/>
<dbReference type="PANTHER" id="PTHR12110">
    <property type="entry name" value="HYDROXYPYRUVATE ISOMERASE"/>
    <property type="match status" value="1"/>
</dbReference>
<dbReference type="Proteomes" id="UP001595818">
    <property type="component" value="Unassembled WGS sequence"/>
</dbReference>
<sequence>MVLNFRLYRILAIAILLIQSLSGYGQEIGLQLYSLREQMKTDVEKYHEIIDQWGIKYIEGGGTYGMSMEEYLELLEKNGLQMISVGGSYEEMRDNPQAAIDKAKAFGAKYIVTFWIPHPSGNFSEREAKEAVEVFNKAGKMVKDAGLTYCYHPHGYEFKPYGKGTLFDYMLDNAENFDFEMDVFWVQMGGGDPLAIMRKYRDKFPLLHLKDRKKGTPGSSDGTGDVETNVVLGTGDIDVAGIIKEAKKNGTEYLIIEDESSRSVSQIPQSVYFINSVLGQ</sequence>
<dbReference type="InterPro" id="IPR013022">
    <property type="entry name" value="Xyl_isomerase-like_TIM-brl"/>
</dbReference>
<protein>
    <submittedName>
        <fullName evidence="2">Sugar phosphate isomerase/epimerase family protein</fullName>
    </submittedName>
</protein>
<dbReference type="SUPFAM" id="SSF51658">
    <property type="entry name" value="Xylose isomerase-like"/>
    <property type="match status" value="1"/>
</dbReference>
<dbReference type="RefSeq" id="WP_377067194.1">
    <property type="nucleotide sequence ID" value="NZ_JBHSJJ010000013.1"/>
</dbReference>
<dbReference type="GO" id="GO:0016853">
    <property type="term" value="F:isomerase activity"/>
    <property type="evidence" value="ECO:0007669"/>
    <property type="project" value="UniProtKB-KW"/>
</dbReference>
<keyword evidence="2" id="KW-0413">Isomerase</keyword>
<dbReference type="Pfam" id="PF01261">
    <property type="entry name" value="AP_endonuc_2"/>
    <property type="match status" value="1"/>
</dbReference>
<comment type="caution">
    <text evidence="2">The sequence shown here is derived from an EMBL/GenBank/DDBJ whole genome shotgun (WGS) entry which is preliminary data.</text>
</comment>
<dbReference type="InterPro" id="IPR036237">
    <property type="entry name" value="Xyl_isomerase-like_sf"/>
</dbReference>
<feature type="domain" description="Xylose isomerase-like TIM barrel" evidence="1">
    <location>
        <begin position="52"/>
        <end position="262"/>
    </location>
</feature>
<name>A0ABV9T5X3_9BACT</name>
<gene>
    <name evidence="2" type="ORF">ACFPFU_19440</name>
</gene>
<evidence type="ECO:0000313" key="3">
    <source>
        <dbReference type="Proteomes" id="UP001595818"/>
    </source>
</evidence>
<keyword evidence="3" id="KW-1185">Reference proteome</keyword>
<dbReference type="PANTHER" id="PTHR12110:SF41">
    <property type="entry name" value="INOSOSE DEHYDRATASE"/>
    <property type="match status" value="1"/>
</dbReference>